<dbReference type="AlphaFoldDB" id="A0A382HC27"/>
<organism evidence="2">
    <name type="scientific">marine metagenome</name>
    <dbReference type="NCBI Taxonomy" id="408172"/>
    <lineage>
        <taxon>unclassified sequences</taxon>
        <taxon>metagenomes</taxon>
        <taxon>ecological metagenomes</taxon>
    </lineage>
</organism>
<proteinExistence type="predicted"/>
<dbReference type="EMBL" id="UINC01060325">
    <property type="protein sequence ID" value="SVB84719.1"/>
    <property type="molecule type" value="Genomic_DNA"/>
</dbReference>
<feature type="transmembrane region" description="Helical" evidence="1">
    <location>
        <begin position="21"/>
        <end position="40"/>
    </location>
</feature>
<keyword evidence="1" id="KW-0812">Transmembrane</keyword>
<feature type="transmembrane region" description="Helical" evidence="1">
    <location>
        <begin position="60"/>
        <end position="78"/>
    </location>
</feature>
<name>A0A382HC27_9ZZZZ</name>
<gene>
    <name evidence="2" type="ORF">METZ01_LOCUS237573</name>
</gene>
<keyword evidence="1" id="KW-1133">Transmembrane helix</keyword>
<protein>
    <submittedName>
        <fullName evidence="2">Uncharacterized protein</fullName>
    </submittedName>
</protein>
<sequence length="82" mass="8766">MDSSDPTVPLAMKLKYFIKRLLKAGLIAGVLTFALGFANVFEQANPPIVLTLFAPYGQDLLAVGVIMAAISGAALLVMRRFP</sequence>
<reference evidence="2" key="1">
    <citation type="submission" date="2018-05" db="EMBL/GenBank/DDBJ databases">
        <authorList>
            <person name="Lanie J.A."/>
            <person name="Ng W.-L."/>
            <person name="Kazmierczak K.M."/>
            <person name="Andrzejewski T.M."/>
            <person name="Davidsen T.M."/>
            <person name="Wayne K.J."/>
            <person name="Tettelin H."/>
            <person name="Glass J.I."/>
            <person name="Rusch D."/>
            <person name="Podicherti R."/>
            <person name="Tsui H.-C.T."/>
            <person name="Winkler M.E."/>
        </authorList>
    </citation>
    <scope>NUCLEOTIDE SEQUENCE</scope>
</reference>
<accession>A0A382HC27</accession>
<keyword evidence="1" id="KW-0472">Membrane</keyword>
<evidence type="ECO:0000256" key="1">
    <source>
        <dbReference type="SAM" id="Phobius"/>
    </source>
</evidence>
<evidence type="ECO:0000313" key="2">
    <source>
        <dbReference type="EMBL" id="SVB84719.1"/>
    </source>
</evidence>